<evidence type="ECO:0000256" key="8">
    <source>
        <dbReference type="SAM" id="Phobius"/>
    </source>
</evidence>
<reference evidence="11" key="1">
    <citation type="submission" date="2019-06" db="EMBL/GenBank/DDBJ databases">
        <title>Gordonia isolated from sludge of a wastewater treatment plant.</title>
        <authorList>
            <person name="Tamura T."/>
            <person name="Aoyama K."/>
            <person name="Kang Y."/>
            <person name="Saito S."/>
            <person name="Akiyama N."/>
            <person name="Yazawa K."/>
            <person name="Gonoi T."/>
            <person name="Mikami Y."/>
        </authorList>
    </citation>
    <scope>NUCLEOTIDE SEQUENCE [LARGE SCALE GENOMIC DNA]</scope>
    <source>
        <strain evidence="11">NBRC 107696</strain>
    </source>
</reference>
<dbReference type="InterPro" id="IPR004626">
    <property type="entry name" value="RarD"/>
</dbReference>
<dbReference type="EMBL" id="BJOV01000001">
    <property type="protein sequence ID" value="GED99634.1"/>
    <property type="molecule type" value="Genomic_DNA"/>
</dbReference>
<keyword evidence="6 8" id="KW-1133">Transmembrane helix</keyword>
<feature type="transmembrane region" description="Helical" evidence="8">
    <location>
        <begin position="101"/>
        <end position="119"/>
    </location>
</feature>
<dbReference type="Pfam" id="PF00892">
    <property type="entry name" value="EamA"/>
    <property type="match status" value="2"/>
</dbReference>
<dbReference type="SUPFAM" id="SSF103481">
    <property type="entry name" value="Multidrug resistance efflux transporter EmrE"/>
    <property type="match status" value="2"/>
</dbReference>
<dbReference type="OrthoDB" id="369870at2"/>
<dbReference type="PANTHER" id="PTHR22911">
    <property type="entry name" value="ACYL-MALONYL CONDENSING ENZYME-RELATED"/>
    <property type="match status" value="1"/>
</dbReference>
<feature type="domain" description="EamA" evidence="9">
    <location>
        <begin position="6"/>
        <end position="141"/>
    </location>
</feature>
<feature type="transmembrane region" description="Helical" evidence="8">
    <location>
        <begin position="126"/>
        <end position="143"/>
    </location>
</feature>
<proteinExistence type="inferred from homology"/>
<evidence type="ECO:0000256" key="1">
    <source>
        <dbReference type="ARBA" id="ARBA00004651"/>
    </source>
</evidence>
<evidence type="ECO:0000256" key="5">
    <source>
        <dbReference type="ARBA" id="ARBA00022692"/>
    </source>
</evidence>
<keyword evidence="5 8" id="KW-0812">Transmembrane</keyword>
<evidence type="ECO:0000313" key="10">
    <source>
        <dbReference type="EMBL" id="GED99634.1"/>
    </source>
</evidence>
<feature type="transmembrane region" description="Helical" evidence="8">
    <location>
        <begin position="240"/>
        <end position="262"/>
    </location>
</feature>
<protein>
    <submittedName>
        <fullName evidence="10">Protein RarD</fullName>
    </submittedName>
</protein>
<organism evidence="10 11">
    <name type="scientific">Gordonia spumicola</name>
    <dbReference type="NCBI Taxonomy" id="589161"/>
    <lineage>
        <taxon>Bacteria</taxon>
        <taxon>Bacillati</taxon>
        <taxon>Actinomycetota</taxon>
        <taxon>Actinomycetes</taxon>
        <taxon>Mycobacteriales</taxon>
        <taxon>Gordoniaceae</taxon>
        <taxon>Gordonia</taxon>
    </lineage>
</organism>
<dbReference type="InterPro" id="IPR037185">
    <property type="entry name" value="EmrE-like"/>
</dbReference>
<dbReference type="RefSeq" id="WP_161893609.1">
    <property type="nucleotide sequence ID" value="NZ_BJOV01000001.1"/>
</dbReference>
<keyword evidence="7 8" id="KW-0472">Membrane</keyword>
<name>A0A7I9V2J7_9ACTN</name>
<dbReference type="PANTHER" id="PTHR22911:SF137">
    <property type="entry name" value="SOLUTE CARRIER FAMILY 35 MEMBER G2-RELATED"/>
    <property type="match status" value="1"/>
</dbReference>
<keyword evidence="3" id="KW-0813">Transport</keyword>
<comment type="caution">
    <text evidence="10">The sequence shown here is derived from an EMBL/GenBank/DDBJ whole genome shotgun (WGS) entry which is preliminary data.</text>
</comment>
<sequence length="295" mass="31033">MTTRSKGLAAGLAAYGLWGLFPLLFDALRPTGAWEILAHRIVWTLVTCLIALLVLRDWQWIADLRGQWRLLAGVSVAAVLIAINWVVYVAAVTAGHTSDAALGYFLNPLVTVALGVVVLRERLRPLQWTAVGVGVIAGLYLSIAGGKFPATALALACSFALYGLAKKKVGARLPALHGLALETAVLTPAAIVILAVTAASTAGLDFGRHGAVHTALLCLSGLATAVPLLMFAAAARRIPLVTIGLIQFITPVLQLLCAVALLGEDVSSQQWVGFGIVWAALVLLSIDSVGQLRRR</sequence>
<dbReference type="NCBIfam" id="TIGR00688">
    <property type="entry name" value="rarD"/>
    <property type="match status" value="1"/>
</dbReference>
<feature type="transmembrane region" description="Helical" evidence="8">
    <location>
        <begin position="37"/>
        <end position="58"/>
    </location>
</feature>
<feature type="transmembrane region" description="Helical" evidence="8">
    <location>
        <begin position="7"/>
        <end position="25"/>
    </location>
</feature>
<keyword evidence="11" id="KW-1185">Reference proteome</keyword>
<feature type="transmembrane region" description="Helical" evidence="8">
    <location>
        <begin position="211"/>
        <end position="233"/>
    </location>
</feature>
<feature type="transmembrane region" description="Helical" evidence="8">
    <location>
        <begin position="149"/>
        <end position="165"/>
    </location>
</feature>
<accession>A0A7I9V2J7</accession>
<dbReference type="InterPro" id="IPR000620">
    <property type="entry name" value="EamA_dom"/>
</dbReference>
<dbReference type="Proteomes" id="UP000444960">
    <property type="component" value="Unassembled WGS sequence"/>
</dbReference>
<keyword evidence="4" id="KW-1003">Cell membrane</keyword>
<evidence type="ECO:0000256" key="6">
    <source>
        <dbReference type="ARBA" id="ARBA00022989"/>
    </source>
</evidence>
<evidence type="ECO:0000256" key="4">
    <source>
        <dbReference type="ARBA" id="ARBA00022475"/>
    </source>
</evidence>
<evidence type="ECO:0000256" key="7">
    <source>
        <dbReference type="ARBA" id="ARBA00023136"/>
    </source>
</evidence>
<feature type="transmembrane region" description="Helical" evidence="8">
    <location>
        <begin position="268"/>
        <end position="286"/>
    </location>
</feature>
<evidence type="ECO:0000313" key="11">
    <source>
        <dbReference type="Proteomes" id="UP000444960"/>
    </source>
</evidence>
<evidence type="ECO:0000256" key="2">
    <source>
        <dbReference type="ARBA" id="ARBA00007362"/>
    </source>
</evidence>
<dbReference type="AlphaFoldDB" id="A0A7I9V2J7"/>
<feature type="transmembrane region" description="Helical" evidence="8">
    <location>
        <begin position="70"/>
        <end position="95"/>
    </location>
</feature>
<gene>
    <name evidence="10" type="ORF">nbrc107696_00810</name>
</gene>
<comment type="similarity">
    <text evidence="2">Belongs to the EamA transporter family.</text>
</comment>
<feature type="domain" description="EamA" evidence="9">
    <location>
        <begin position="152"/>
        <end position="285"/>
    </location>
</feature>
<feature type="transmembrane region" description="Helical" evidence="8">
    <location>
        <begin position="177"/>
        <end position="199"/>
    </location>
</feature>
<evidence type="ECO:0000256" key="3">
    <source>
        <dbReference type="ARBA" id="ARBA00022448"/>
    </source>
</evidence>
<comment type="subcellular location">
    <subcellularLocation>
        <location evidence="1">Cell membrane</location>
        <topology evidence="1">Multi-pass membrane protein</topology>
    </subcellularLocation>
</comment>
<evidence type="ECO:0000259" key="9">
    <source>
        <dbReference type="Pfam" id="PF00892"/>
    </source>
</evidence>
<dbReference type="GO" id="GO:0005886">
    <property type="term" value="C:plasma membrane"/>
    <property type="evidence" value="ECO:0007669"/>
    <property type="project" value="UniProtKB-SubCell"/>
</dbReference>